<accession>A0A550CCI7</accession>
<sequence length="524" mass="58456">MTAEVIDLFAVLPHELLILILDLADVDALLVFATVCRKLHYLAIPTLLARYGQTNPHRIERLTLFFSSRNAPTPYQLHRALIMSLLSTTAAHIHWYVQDPRSVGLQAQFRIMYRLISKLVAIDKLTIDFSLATAGRPSRAWKMRLVDVRVALARVLEAAVARGCDTLHVVDGGAGAMAPLGALARLRVTPTMLKGVWAIRTCLSKARIVTAPDKHLFPPYAESQDLVLLESSVDAALLGGEPAPPWRVETHVLDVLNHSALTTLMLSLPPRATSRAQWDDVLERLDLPCLTQFSMRMARASQQVFCSFLARHPDLRFLDIRDCARSFLSRRGARRPPPTLHLPQLEQLLAAAPVIAFVLGAARRTPALQHVHVQLDCYWDAPAAPSLCNIRSLRPVSARLKDVTTTFELDVGEWPWDEDDQQPAPHAHDACVFSASTLMINVSRVHVDLVFSSAMVRWLGACTRLRTLLLDHTWGRLCSADKEGFDETSRQVGFQIRDALPQIEKLLVRGTSILPLIDDEDLPY</sequence>
<comment type="caution">
    <text evidence="1">The sequence shown here is derived from an EMBL/GenBank/DDBJ whole genome shotgun (WGS) entry which is preliminary data.</text>
</comment>
<dbReference type="OrthoDB" id="2635672at2759"/>
<proteinExistence type="predicted"/>
<dbReference type="AlphaFoldDB" id="A0A550CCI7"/>
<evidence type="ECO:0000313" key="2">
    <source>
        <dbReference type="Proteomes" id="UP000320762"/>
    </source>
</evidence>
<evidence type="ECO:0000313" key="1">
    <source>
        <dbReference type="EMBL" id="TRM62521.1"/>
    </source>
</evidence>
<dbReference type="SUPFAM" id="SSF81383">
    <property type="entry name" value="F-box domain"/>
    <property type="match status" value="1"/>
</dbReference>
<organism evidence="1 2">
    <name type="scientific">Schizophyllum amplum</name>
    <dbReference type="NCBI Taxonomy" id="97359"/>
    <lineage>
        <taxon>Eukaryota</taxon>
        <taxon>Fungi</taxon>
        <taxon>Dikarya</taxon>
        <taxon>Basidiomycota</taxon>
        <taxon>Agaricomycotina</taxon>
        <taxon>Agaricomycetes</taxon>
        <taxon>Agaricomycetidae</taxon>
        <taxon>Agaricales</taxon>
        <taxon>Schizophyllaceae</taxon>
        <taxon>Schizophyllum</taxon>
    </lineage>
</organism>
<reference evidence="1 2" key="1">
    <citation type="journal article" date="2019" name="New Phytol.">
        <title>Comparative genomics reveals unique wood-decay strategies and fruiting body development in the Schizophyllaceae.</title>
        <authorList>
            <person name="Almasi E."/>
            <person name="Sahu N."/>
            <person name="Krizsan K."/>
            <person name="Balint B."/>
            <person name="Kovacs G.M."/>
            <person name="Kiss B."/>
            <person name="Cseklye J."/>
            <person name="Drula E."/>
            <person name="Henrissat B."/>
            <person name="Nagy I."/>
            <person name="Chovatia M."/>
            <person name="Adam C."/>
            <person name="LaButti K."/>
            <person name="Lipzen A."/>
            <person name="Riley R."/>
            <person name="Grigoriev I.V."/>
            <person name="Nagy L.G."/>
        </authorList>
    </citation>
    <scope>NUCLEOTIDE SEQUENCE [LARGE SCALE GENOMIC DNA]</scope>
    <source>
        <strain evidence="1 2">NL-1724</strain>
    </source>
</reference>
<name>A0A550CCI7_9AGAR</name>
<keyword evidence="2" id="KW-1185">Reference proteome</keyword>
<dbReference type="InterPro" id="IPR036047">
    <property type="entry name" value="F-box-like_dom_sf"/>
</dbReference>
<dbReference type="Proteomes" id="UP000320762">
    <property type="component" value="Unassembled WGS sequence"/>
</dbReference>
<gene>
    <name evidence="1" type="ORF">BD626DRAFT_50355</name>
</gene>
<protein>
    <recommendedName>
        <fullName evidence="3">F-box domain-containing protein</fullName>
    </recommendedName>
</protein>
<evidence type="ECO:0008006" key="3">
    <source>
        <dbReference type="Google" id="ProtNLM"/>
    </source>
</evidence>
<dbReference type="EMBL" id="VDMD01000012">
    <property type="protein sequence ID" value="TRM62521.1"/>
    <property type="molecule type" value="Genomic_DNA"/>
</dbReference>